<dbReference type="Proteomes" id="UP000184394">
    <property type="component" value="Unassembled WGS sequence"/>
</dbReference>
<proteinExistence type="predicted"/>
<dbReference type="RefSeq" id="WP_072950722.1">
    <property type="nucleotide sequence ID" value="NZ_FRCT01000007.1"/>
</dbReference>
<protein>
    <submittedName>
        <fullName evidence="1">Uncharacterized protein</fullName>
    </submittedName>
</protein>
<accession>A0A1M7JZG5</accession>
<reference evidence="1 2" key="1">
    <citation type="submission" date="2016-11" db="EMBL/GenBank/DDBJ databases">
        <authorList>
            <person name="Jaros S."/>
            <person name="Januszkiewicz K."/>
            <person name="Wedrychowicz H."/>
        </authorList>
    </citation>
    <scope>NUCLEOTIDE SEQUENCE [LARGE SCALE GENOMIC DNA]</scope>
    <source>
        <strain evidence="1 2">Y1</strain>
    </source>
</reference>
<name>A0A1M7JZG5_RUMFL</name>
<evidence type="ECO:0000313" key="1">
    <source>
        <dbReference type="EMBL" id="SHM58429.1"/>
    </source>
</evidence>
<dbReference type="AlphaFoldDB" id="A0A1M7JZG5"/>
<sequence length="299" mass="34589">MDTLKASNFIKNNARPLEKALYSYFYENGTRGKVIHELLKYMNDDCGFGNALEPDNWNRNSTPITVNDAVMTLFKTGALDEKSRLTDRIAHYLSSHDGFDEDKKRWLFAVESNKDFPHAVWWEKKGDGIRGFNPTVSLAAFMCCFSEERSYYMQIVLEAFQSLSEQEEMIADDLKCYLLAYELMERHGMAVIGDSGFDAKNFLCKKLGQVICGDISKYGVEYVPVPSDFFCGIFGQFITDDIRPLIKAEREVLGSLQLDDGGFDISWQWHNDYEEFGQAREWWRPRVTLDKLLFYKYNA</sequence>
<gene>
    <name evidence="1" type="ORF">SAMN04487860_1077</name>
</gene>
<dbReference type="EMBL" id="FRCT01000007">
    <property type="protein sequence ID" value="SHM58429.1"/>
    <property type="molecule type" value="Genomic_DNA"/>
</dbReference>
<evidence type="ECO:0000313" key="2">
    <source>
        <dbReference type="Proteomes" id="UP000184394"/>
    </source>
</evidence>
<dbReference type="OrthoDB" id="3286086at2"/>
<organism evidence="1 2">
    <name type="scientific">Ruminococcus flavefaciens</name>
    <dbReference type="NCBI Taxonomy" id="1265"/>
    <lineage>
        <taxon>Bacteria</taxon>
        <taxon>Bacillati</taxon>
        <taxon>Bacillota</taxon>
        <taxon>Clostridia</taxon>
        <taxon>Eubacteriales</taxon>
        <taxon>Oscillospiraceae</taxon>
        <taxon>Ruminococcus</taxon>
    </lineage>
</organism>